<dbReference type="GO" id="GO:0050661">
    <property type="term" value="F:NADP binding"/>
    <property type="evidence" value="ECO:0007669"/>
    <property type="project" value="InterPro"/>
</dbReference>
<evidence type="ECO:0000256" key="8">
    <source>
        <dbReference type="PIRSR" id="PIRSR000109-3"/>
    </source>
</evidence>
<feature type="binding site" description="in other chain" evidence="7">
    <location>
        <position position="292"/>
    </location>
    <ligand>
        <name>substrate</name>
        <note>ligand shared between dimeric partners</note>
    </ligand>
</feature>
<feature type="binding site" evidence="7">
    <location>
        <position position="457"/>
    </location>
    <ligand>
        <name>substrate</name>
        <note>ligand shared between dimeric partners</note>
    </ligand>
</feature>
<feature type="binding site" evidence="7">
    <location>
        <position position="451"/>
    </location>
    <ligand>
        <name>substrate</name>
        <note>ligand shared between dimeric partners</note>
    </ligand>
</feature>
<protein>
    <recommendedName>
        <fullName evidence="5 9">6-phosphogluconate dehydrogenase, decarboxylating</fullName>
        <ecNumber evidence="5 9">1.1.1.44</ecNumber>
    </recommendedName>
</protein>
<proteinExistence type="inferred from homology"/>
<evidence type="ECO:0000256" key="6">
    <source>
        <dbReference type="PIRSR" id="PIRSR000109-1"/>
    </source>
</evidence>
<evidence type="ECO:0000256" key="5">
    <source>
        <dbReference type="PIRNR" id="PIRNR000109"/>
    </source>
</evidence>
<comment type="similarity">
    <text evidence="1 5 9">Belongs to the 6-phosphogluconate dehydrogenase family.</text>
</comment>
<evidence type="ECO:0000313" key="11">
    <source>
        <dbReference type="EMBL" id="SMG29917.1"/>
    </source>
</evidence>
<dbReference type="PIRSF" id="PIRSF000109">
    <property type="entry name" value="6PGD"/>
    <property type="match status" value="1"/>
</dbReference>
<dbReference type="InterPro" id="IPR006183">
    <property type="entry name" value="Pgluconate_DH"/>
</dbReference>
<feature type="binding site" evidence="8">
    <location>
        <begin position="14"/>
        <end position="19"/>
    </location>
    <ligand>
        <name>NADP(+)</name>
        <dbReference type="ChEBI" id="CHEBI:58349"/>
    </ligand>
</feature>
<evidence type="ECO:0000256" key="9">
    <source>
        <dbReference type="RuleBase" id="RU000485"/>
    </source>
</evidence>
<feature type="active site" description="Proton acceptor" evidence="6">
    <location>
        <position position="187"/>
    </location>
</feature>
<comment type="function">
    <text evidence="5">Catalyzes the oxidative decarboxylation of 6-phosphogluconate to ribulose 5-phosphate and CO(2), with concomitant reduction of NADP to NADPH.</text>
</comment>
<organism evidence="11 12">
    <name type="scientific">Corynebacterium pollutisoli</name>
    <dbReference type="NCBI Taxonomy" id="1610489"/>
    <lineage>
        <taxon>Bacteria</taxon>
        <taxon>Bacillati</taxon>
        <taxon>Actinomycetota</taxon>
        <taxon>Actinomycetes</taxon>
        <taxon>Mycobacteriales</taxon>
        <taxon>Corynebacteriaceae</taxon>
        <taxon>Corynebacterium</taxon>
    </lineage>
</organism>
<dbReference type="OrthoDB" id="9804542at2"/>
<dbReference type="AlphaFoldDB" id="A0A1X7JPI5"/>
<evidence type="ECO:0000256" key="2">
    <source>
        <dbReference type="ARBA" id="ARBA00011738"/>
    </source>
</evidence>
<keyword evidence="12" id="KW-1185">Reference proteome</keyword>
<sequence>MSTPENLAQIGVVGLAVMGSNLARNFAHKGHTVAVYNRSPEKTRALMTAHGDEGAFIPSETIEDFVASLERPRKAIIMVQAGPATDAVINQLADAMEDGDIIIDGGNALYTDTIRREQEMAERGRHFVGAGISGGEEGALNGPSIMPGGPQESWETLGPLLESVAAVVDGTPCVTHIGPDGAGHFVKMVHNGIEYADMQVIGEAYQLLRYAAGMTPAEIADVFREWNSGDLDSYLIEITAEVLAQVDAETGKPLIDVIVDAAGQKGTGRWTVKAALDLGIPVTGIGEAVFARALSSSLEQRAAAQGVLPSGELATFDGDRAEFIEDVRRALYASKLVAYAQGFDEIKAGSAEYGWDVDPRDLATIWRGGCIIRAKFLNRIVEAYDADPELPSLLLDGYFLGELSGLIDSWRRVIIAATQLGLPVPVFASSLSYYDSLRAERLPAAVIQGQRDFFGAHTYGRVDKPGAFHTLWSGDRTEIPAG</sequence>
<feature type="binding site" description="in other chain" evidence="7">
    <location>
        <begin position="190"/>
        <end position="191"/>
    </location>
    <ligand>
        <name>substrate</name>
        <note>ligand shared between dimeric partners</note>
    </ligand>
</feature>
<dbReference type="EC" id="1.1.1.44" evidence="5 9"/>
<keyword evidence="5 9" id="KW-0570">Pentose shunt</keyword>
<feature type="binding site" evidence="8">
    <location>
        <begin position="79"/>
        <end position="81"/>
    </location>
    <ligand>
        <name>NADP(+)</name>
        <dbReference type="ChEBI" id="CHEBI:58349"/>
    </ligand>
</feature>
<dbReference type="Gene3D" id="1.10.1040.10">
    <property type="entry name" value="N-(1-d-carboxylethyl)-l-norvaline Dehydrogenase, domain 2"/>
    <property type="match status" value="1"/>
</dbReference>
<evidence type="ECO:0000259" key="10">
    <source>
        <dbReference type="SMART" id="SM01350"/>
    </source>
</evidence>
<dbReference type="SUPFAM" id="SSF48179">
    <property type="entry name" value="6-phosphogluconate dehydrogenase C-terminal domain-like"/>
    <property type="match status" value="1"/>
</dbReference>
<comment type="pathway">
    <text evidence="5 9">Carbohydrate degradation; pentose phosphate pathway; D-ribulose 5-phosphate from D-glucose 6-phosphate (oxidative stage): step 3/3.</text>
</comment>
<feature type="binding site" evidence="8">
    <location>
        <begin position="37"/>
        <end position="39"/>
    </location>
    <ligand>
        <name>NADP(+)</name>
        <dbReference type="ChEBI" id="CHEBI:58349"/>
    </ligand>
</feature>
<dbReference type="InterPro" id="IPR036291">
    <property type="entry name" value="NAD(P)-bd_dom_sf"/>
</dbReference>
<dbReference type="NCBIfam" id="TIGR00873">
    <property type="entry name" value="gnd"/>
    <property type="match status" value="1"/>
</dbReference>
<dbReference type="UniPathway" id="UPA00115">
    <property type="reaction ID" value="UER00410"/>
</dbReference>
<dbReference type="SMART" id="SM01350">
    <property type="entry name" value="6PGD"/>
    <property type="match status" value="1"/>
</dbReference>
<feature type="binding site" description="in other chain" evidence="7">
    <location>
        <begin position="133"/>
        <end position="135"/>
    </location>
    <ligand>
        <name>substrate</name>
        <note>ligand shared between dimeric partners</note>
    </ligand>
</feature>
<evidence type="ECO:0000256" key="3">
    <source>
        <dbReference type="ARBA" id="ARBA00023002"/>
    </source>
</evidence>
<dbReference type="Gene3D" id="3.40.50.720">
    <property type="entry name" value="NAD(P)-binding Rossmann-like Domain"/>
    <property type="match status" value="1"/>
</dbReference>
<dbReference type="Gene3D" id="1.20.5.320">
    <property type="entry name" value="6-Phosphogluconate Dehydrogenase, domain 3"/>
    <property type="match status" value="1"/>
</dbReference>
<dbReference type="FunFam" id="1.10.1040.10:FF:000002">
    <property type="entry name" value="6-phosphogluconate dehydrogenase, decarboxylating"/>
    <property type="match status" value="1"/>
</dbReference>
<dbReference type="PROSITE" id="PS00461">
    <property type="entry name" value="6PGD"/>
    <property type="match status" value="1"/>
</dbReference>
<feature type="binding site" description="in other chain" evidence="7">
    <location>
        <position position="107"/>
    </location>
    <ligand>
        <name>substrate</name>
        <note>ligand shared between dimeric partners</note>
    </ligand>
</feature>
<feature type="binding site" description="in other chain" evidence="7">
    <location>
        <position position="265"/>
    </location>
    <ligand>
        <name>substrate</name>
        <note>ligand shared between dimeric partners</note>
    </ligand>
</feature>
<dbReference type="FunFam" id="1.20.5.320:FF:000004">
    <property type="entry name" value="6-phosphogluconate dehydrogenase, decarboxylating"/>
    <property type="match status" value="1"/>
</dbReference>
<feature type="active site" description="Proton donor" evidence="6">
    <location>
        <position position="194"/>
    </location>
</feature>
<evidence type="ECO:0000313" key="12">
    <source>
        <dbReference type="Proteomes" id="UP000193309"/>
    </source>
</evidence>
<reference evidence="12" key="1">
    <citation type="submission" date="2017-04" db="EMBL/GenBank/DDBJ databases">
        <authorList>
            <person name="Varghese N."/>
            <person name="Submissions S."/>
        </authorList>
    </citation>
    <scope>NUCLEOTIDE SEQUENCE [LARGE SCALE GENOMIC DNA]</scope>
    <source>
        <strain evidence="12">VDS</strain>
    </source>
</reference>
<dbReference type="GO" id="GO:0004616">
    <property type="term" value="F:phosphogluconate dehydrogenase (decarboxylating) activity"/>
    <property type="evidence" value="ECO:0007669"/>
    <property type="project" value="UniProtKB-EC"/>
</dbReference>
<gene>
    <name evidence="11" type="ORF">SAMN06295981_1800</name>
</gene>
<dbReference type="GO" id="GO:0006098">
    <property type="term" value="P:pentose-phosphate shunt"/>
    <property type="evidence" value="ECO:0007669"/>
    <property type="project" value="UniProtKB-UniPathway"/>
</dbReference>
<evidence type="ECO:0000256" key="7">
    <source>
        <dbReference type="PIRSR" id="PIRSR000109-2"/>
    </source>
</evidence>
<dbReference type="STRING" id="1610489.SAMN06295981_1800"/>
<dbReference type="InterPro" id="IPR006115">
    <property type="entry name" value="6PGDH_NADP-bd"/>
</dbReference>
<dbReference type="Proteomes" id="UP000193309">
    <property type="component" value="Unassembled WGS sequence"/>
</dbReference>
<dbReference type="InterPro" id="IPR008927">
    <property type="entry name" value="6-PGluconate_DH-like_C_sf"/>
</dbReference>
<dbReference type="Pfam" id="PF00393">
    <property type="entry name" value="6PGD"/>
    <property type="match status" value="1"/>
</dbReference>
<feature type="domain" description="6-phosphogluconate dehydrogenase C-terminal" evidence="10">
    <location>
        <begin position="183"/>
        <end position="473"/>
    </location>
</feature>
<evidence type="ECO:0000256" key="4">
    <source>
        <dbReference type="ARBA" id="ARBA00023064"/>
    </source>
</evidence>
<dbReference type="NCBIfam" id="NF006765">
    <property type="entry name" value="PRK09287.1"/>
    <property type="match status" value="1"/>
</dbReference>
<comment type="subunit">
    <text evidence="2 5">Homodimer.</text>
</comment>
<comment type="catalytic activity">
    <reaction evidence="5 9">
        <text>6-phospho-D-gluconate + NADP(+) = D-ribulose 5-phosphate + CO2 + NADPH</text>
        <dbReference type="Rhea" id="RHEA:10116"/>
        <dbReference type="ChEBI" id="CHEBI:16526"/>
        <dbReference type="ChEBI" id="CHEBI:57783"/>
        <dbReference type="ChEBI" id="CHEBI:58121"/>
        <dbReference type="ChEBI" id="CHEBI:58349"/>
        <dbReference type="ChEBI" id="CHEBI:58759"/>
        <dbReference type="EC" id="1.1.1.44"/>
    </reaction>
</comment>
<dbReference type="SUPFAM" id="SSF51735">
    <property type="entry name" value="NAD(P)-binding Rossmann-fold domains"/>
    <property type="match status" value="1"/>
</dbReference>
<dbReference type="InterPro" id="IPR006184">
    <property type="entry name" value="6PGdom_BS"/>
</dbReference>
<dbReference type="EMBL" id="FXAR01000006">
    <property type="protein sequence ID" value="SMG29917.1"/>
    <property type="molecule type" value="Genomic_DNA"/>
</dbReference>
<feature type="binding site" description="in other chain" evidence="7">
    <location>
        <position position="195"/>
    </location>
    <ligand>
        <name>substrate</name>
        <note>ligand shared between dimeric partners</note>
    </ligand>
</feature>
<dbReference type="InterPro" id="IPR006113">
    <property type="entry name" value="6PGDH_Gnd/GntZ"/>
</dbReference>
<keyword evidence="4 9" id="KW-0311">Gluconate utilization</keyword>
<dbReference type="PANTHER" id="PTHR11811">
    <property type="entry name" value="6-PHOSPHOGLUCONATE DEHYDROGENASE"/>
    <property type="match status" value="1"/>
</dbReference>
<keyword evidence="5 9" id="KW-0521">NADP</keyword>
<dbReference type="InterPro" id="IPR006114">
    <property type="entry name" value="6PGDH_C"/>
</dbReference>
<accession>A0A1X7JPI5</accession>
<keyword evidence="3 5" id="KW-0560">Oxidoreductase</keyword>
<dbReference type="FunFam" id="3.40.50.720:FF:000007">
    <property type="entry name" value="6-phosphogluconate dehydrogenase, decarboxylating"/>
    <property type="match status" value="1"/>
</dbReference>
<name>A0A1X7JPI5_9CORY</name>
<dbReference type="InterPro" id="IPR013328">
    <property type="entry name" value="6PGD_dom2"/>
</dbReference>
<dbReference type="PRINTS" id="PR00076">
    <property type="entry name" value="6PGDHDRGNASE"/>
</dbReference>
<dbReference type="RefSeq" id="WP_085549913.1">
    <property type="nucleotide sequence ID" value="NZ_FXAR01000006.1"/>
</dbReference>
<evidence type="ECO:0000256" key="1">
    <source>
        <dbReference type="ARBA" id="ARBA00008419"/>
    </source>
</evidence>
<feature type="binding site" evidence="8">
    <location>
        <position position="107"/>
    </location>
    <ligand>
        <name>NADP(+)</name>
        <dbReference type="ChEBI" id="CHEBI:58349"/>
    </ligand>
</feature>
<dbReference type="GO" id="GO:0019521">
    <property type="term" value="P:D-gluconate metabolic process"/>
    <property type="evidence" value="ECO:0007669"/>
    <property type="project" value="UniProtKB-KW"/>
</dbReference>
<dbReference type="Pfam" id="PF03446">
    <property type="entry name" value="NAD_binding_2"/>
    <property type="match status" value="1"/>
</dbReference>